<reference evidence="1 2" key="1">
    <citation type="submission" date="2017-01" db="EMBL/GenBank/DDBJ databases">
        <title>Whole-Genome Shotgun Sequencing of Two beta-Proteobacterial Species in Search of the Bulgecin Biosynthetic Cluster.</title>
        <authorList>
            <person name="Horsman M.E."/>
            <person name="Marous D.R."/>
            <person name="Li R."/>
            <person name="Oliver R.A."/>
            <person name="Byun B."/>
            <person name="Emrich S.J."/>
            <person name="Boggess B."/>
            <person name="Townsend C.A."/>
            <person name="Mobashery S."/>
        </authorList>
    </citation>
    <scope>NUCLEOTIDE SEQUENCE [LARGE SCALE GENOMIC DNA]</scope>
    <source>
        <strain evidence="1 2">ATCC 31433</strain>
    </source>
</reference>
<gene>
    <name evidence="1" type="ORF">BZL54_22835</name>
</gene>
<dbReference type="Proteomes" id="UP000217994">
    <property type="component" value="Unassembled WGS sequence"/>
</dbReference>
<dbReference type="InterPro" id="IPR053165">
    <property type="entry name" value="HSI-I_assembly_Hcp1"/>
</dbReference>
<dbReference type="Gene3D" id="2.30.110.20">
    <property type="entry name" value="Hcp1-like"/>
    <property type="match status" value="1"/>
</dbReference>
<dbReference type="SUPFAM" id="SSF141452">
    <property type="entry name" value="Hcp1-like"/>
    <property type="match status" value="1"/>
</dbReference>
<dbReference type="PANTHER" id="PTHR36152:SF5">
    <property type="entry name" value="PROTEIN HCP1"/>
    <property type="match status" value="1"/>
</dbReference>
<dbReference type="AlphaFoldDB" id="A0A2A4F834"/>
<dbReference type="InterPro" id="IPR008514">
    <property type="entry name" value="T6SS_Hcp"/>
</dbReference>
<dbReference type="Pfam" id="PF05638">
    <property type="entry name" value="T6SS_HCP"/>
    <property type="match status" value="1"/>
</dbReference>
<proteinExistence type="predicted"/>
<dbReference type="RefSeq" id="WP_084906914.1">
    <property type="nucleotide sequence ID" value="NZ_CP020738.1"/>
</dbReference>
<comment type="caution">
    <text evidence="1">The sequence shown here is derived from an EMBL/GenBank/DDBJ whole genome shotgun (WGS) entry which is preliminary data.</text>
</comment>
<sequence>MAQDIFLRLTGIAGESMDANHSNEIEVLTWYWSVSQQSNMHMGSGGGAGKCTVDDLTFEHYIDRATPNLVQYCLTGKHIERAVLVMRKAGDAPLEYLAITMEDVLITQVKPVSNTNMRVPREEVRLSFARVRQEYVIQNFRGGNAGAVSMGYDIKANKAI</sequence>
<accession>A0A2A4F834</accession>
<protein>
    <submittedName>
        <fullName evidence="1">Hcp1 family type VI secretion system effector</fullName>
    </submittedName>
</protein>
<dbReference type="InterPro" id="IPR036624">
    <property type="entry name" value="Hcp1-lik_sf"/>
</dbReference>
<dbReference type="GeneID" id="69001326"/>
<name>A0A2A4F834_9BURK</name>
<dbReference type="EMBL" id="MTZU01000071">
    <property type="protein sequence ID" value="PCE30003.1"/>
    <property type="molecule type" value="Genomic_DNA"/>
</dbReference>
<evidence type="ECO:0000313" key="1">
    <source>
        <dbReference type="EMBL" id="PCE30003.1"/>
    </source>
</evidence>
<evidence type="ECO:0000313" key="2">
    <source>
        <dbReference type="Proteomes" id="UP000217994"/>
    </source>
</evidence>
<organism evidence="1 2">
    <name type="scientific">Burkholderia ubonensis subsp. mesacidophila</name>
    <dbReference type="NCBI Taxonomy" id="265293"/>
    <lineage>
        <taxon>Bacteria</taxon>
        <taxon>Pseudomonadati</taxon>
        <taxon>Pseudomonadota</taxon>
        <taxon>Betaproteobacteria</taxon>
        <taxon>Burkholderiales</taxon>
        <taxon>Burkholderiaceae</taxon>
        <taxon>Burkholderia</taxon>
        <taxon>Burkholderia cepacia complex</taxon>
    </lineage>
</organism>
<dbReference type="PANTHER" id="PTHR36152">
    <property type="entry name" value="CYTOPLASMIC PROTEIN-RELATED"/>
    <property type="match status" value="1"/>
</dbReference>